<dbReference type="InterPro" id="IPR008331">
    <property type="entry name" value="Ferritin_DPS_dom"/>
</dbReference>
<comment type="caution">
    <text evidence="4">The sequence shown here is derived from an EMBL/GenBank/DDBJ whole genome shotgun (WGS) entry which is preliminary data.</text>
</comment>
<dbReference type="Proteomes" id="UP000310406">
    <property type="component" value="Unassembled WGS sequence"/>
</dbReference>
<dbReference type="PANTHER" id="PTHR42932:SF3">
    <property type="entry name" value="DNA PROTECTION DURING STARVATION PROTEIN"/>
    <property type="match status" value="1"/>
</dbReference>
<dbReference type="InterPro" id="IPR023188">
    <property type="entry name" value="DPS_DNA-bd_CS"/>
</dbReference>
<comment type="similarity">
    <text evidence="1 2">Belongs to the Dps family.</text>
</comment>
<dbReference type="InterPro" id="IPR012347">
    <property type="entry name" value="Ferritin-like"/>
</dbReference>
<dbReference type="SUPFAM" id="SSF47240">
    <property type="entry name" value="Ferritin-like"/>
    <property type="match status" value="1"/>
</dbReference>
<dbReference type="PROSITE" id="PS00819">
    <property type="entry name" value="DPS_2"/>
    <property type="match status" value="1"/>
</dbReference>
<proteinExistence type="inferred from homology"/>
<dbReference type="OrthoDB" id="9797023at2"/>
<dbReference type="GO" id="GO:0016722">
    <property type="term" value="F:oxidoreductase activity, acting on metal ions"/>
    <property type="evidence" value="ECO:0007669"/>
    <property type="project" value="InterPro"/>
</dbReference>
<dbReference type="AlphaFoldDB" id="A0A4S8RRB3"/>
<evidence type="ECO:0000313" key="5">
    <source>
        <dbReference type="Proteomes" id="UP000310406"/>
    </source>
</evidence>
<dbReference type="RefSeq" id="WP_136564565.1">
    <property type="nucleotide sequence ID" value="NZ_SNTZ01000001.1"/>
</dbReference>
<dbReference type="InterPro" id="IPR002177">
    <property type="entry name" value="DPS_DNA-bd"/>
</dbReference>
<evidence type="ECO:0000256" key="1">
    <source>
        <dbReference type="ARBA" id="ARBA00009497"/>
    </source>
</evidence>
<dbReference type="GO" id="GO:0008199">
    <property type="term" value="F:ferric iron binding"/>
    <property type="evidence" value="ECO:0007669"/>
    <property type="project" value="InterPro"/>
</dbReference>
<gene>
    <name evidence="4" type="ORF">EZV76_00055</name>
</gene>
<dbReference type="PRINTS" id="PR01346">
    <property type="entry name" value="HELNAPAPROT"/>
</dbReference>
<feature type="domain" description="Ferritin/DPS" evidence="3">
    <location>
        <begin position="18"/>
        <end position="156"/>
    </location>
</feature>
<organism evidence="4 5">
    <name type="scientific">Flagellimonas alvinocaridis</name>
    <dbReference type="NCBI Taxonomy" id="2530200"/>
    <lineage>
        <taxon>Bacteria</taxon>
        <taxon>Pseudomonadati</taxon>
        <taxon>Bacteroidota</taxon>
        <taxon>Flavobacteriia</taxon>
        <taxon>Flavobacteriales</taxon>
        <taxon>Flavobacteriaceae</taxon>
        <taxon>Flagellimonas</taxon>
    </lineage>
</organism>
<dbReference type="InterPro" id="IPR009078">
    <property type="entry name" value="Ferritin-like_SF"/>
</dbReference>
<evidence type="ECO:0000259" key="3">
    <source>
        <dbReference type="Pfam" id="PF00210"/>
    </source>
</evidence>
<dbReference type="Pfam" id="PF00210">
    <property type="entry name" value="Ferritin"/>
    <property type="match status" value="1"/>
</dbReference>
<name>A0A4S8RRB3_9FLAO</name>
<dbReference type="Gene3D" id="1.20.1260.10">
    <property type="match status" value="1"/>
</dbReference>
<dbReference type="CDD" id="cd01043">
    <property type="entry name" value="DPS"/>
    <property type="match status" value="1"/>
</dbReference>
<keyword evidence="5" id="KW-1185">Reference proteome</keyword>
<protein>
    <submittedName>
        <fullName evidence="4">DNA starvation/stationary phase protection protein</fullName>
    </submittedName>
</protein>
<evidence type="ECO:0000313" key="4">
    <source>
        <dbReference type="EMBL" id="THV60770.1"/>
    </source>
</evidence>
<sequence>MKVNIGISAENRQEVSDILGKILADEFALFLKTKKAHWNVQGSDFKPMHEFFEEQFDQIDGFVDDLAERIRSLGHFPPSSLKEMLELTQLTEKYEEGTTSKDFIKTLLSDHESIIVEIRKNIGQCSDKYKDEGSAGMLGGLLEEHEKMAWMLRSHL</sequence>
<accession>A0A4S8RRB3</accession>
<reference evidence="4 5" key="1">
    <citation type="submission" date="2019-03" db="EMBL/GenBank/DDBJ databases">
        <title>Muricauda SCR12 sp.nov, a marine bacterium isolated from Pacific Ocean:the Okinawa trough.</title>
        <authorList>
            <person name="Liu L."/>
        </authorList>
    </citation>
    <scope>NUCLEOTIDE SEQUENCE [LARGE SCALE GENOMIC DNA]</scope>
    <source>
        <strain evidence="4 5">SCR12</strain>
    </source>
</reference>
<dbReference type="PIRSF" id="PIRSF005900">
    <property type="entry name" value="Dps"/>
    <property type="match status" value="1"/>
</dbReference>
<evidence type="ECO:0000256" key="2">
    <source>
        <dbReference type="RuleBase" id="RU003875"/>
    </source>
</evidence>
<dbReference type="EMBL" id="SNTZ01000001">
    <property type="protein sequence ID" value="THV60770.1"/>
    <property type="molecule type" value="Genomic_DNA"/>
</dbReference>
<dbReference type="PANTHER" id="PTHR42932">
    <property type="entry name" value="GENERAL STRESS PROTEIN 20U"/>
    <property type="match status" value="1"/>
</dbReference>